<proteinExistence type="predicted"/>
<dbReference type="AlphaFoldDB" id="A0A9X0CP95"/>
<evidence type="ECO:0000313" key="2">
    <source>
        <dbReference type="EMBL" id="KAJ7365354.1"/>
    </source>
</evidence>
<dbReference type="Proteomes" id="UP001163046">
    <property type="component" value="Unassembled WGS sequence"/>
</dbReference>
<protein>
    <submittedName>
        <fullName evidence="2">Uncharacterized protein</fullName>
    </submittedName>
</protein>
<accession>A0A9X0CP95</accession>
<keyword evidence="3" id="KW-1185">Reference proteome</keyword>
<dbReference type="EMBL" id="MU827303">
    <property type="protein sequence ID" value="KAJ7365354.1"/>
    <property type="molecule type" value="Genomic_DNA"/>
</dbReference>
<evidence type="ECO:0000256" key="1">
    <source>
        <dbReference type="SAM" id="MobiDB-lite"/>
    </source>
</evidence>
<feature type="compositionally biased region" description="Basic and acidic residues" evidence="1">
    <location>
        <begin position="92"/>
        <end position="102"/>
    </location>
</feature>
<sequence length="102" mass="11811">MAGVIFRYFNLNSFQPHSSLGHDGKPYKRSRTHAICANDATEHASEVSECRRFDREKDDRNRKRLDEIEKGLTDLMDHSGMGEPYEEDLESDKDFSDTDKGR</sequence>
<comment type="caution">
    <text evidence="2">The sequence shown here is derived from an EMBL/GenBank/DDBJ whole genome shotgun (WGS) entry which is preliminary data.</text>
</comment>
<name>A0A9X0CP95_9CNID</name>
<feature type="region of interest" description="Disordered" evidence="1">
    <location>
        <begin position="52"/>
        <end position="102"/>
    </location>
</feature>
<organism evidence="2 3">
    <name type="scientific">Desmophyllum pertusum</name>
    <dbReference type="NCBI Taxonomy" id="174260"/>
    <lineage>
        <taxon>Eukaryota</taxon>
        <taxon>Metazoa</taxon>
        <taxon>Cnidaria</taxon>
        <taxon>Anthozoa</taxon>
        <taxon>Hexacorallia</taxon>
        <taxon>Scleractinia</taxon>
        <taxon>Caryophylliina</taxon>
        <taxon>Caryophylliidae</taxon>
        <taxon>Desmophyllum</taxon>
    </lineage>
</organism>
<feature type="compositionally biased region" description="Basic and acidic residues" evidence="1">
    <location>
        <begin position="52"/>
        <end position="77"/>
    </location>
</feature>
<reference evidence="2" key="1">
    <citation type="submission" date="2023-01" db="EMBL/GenBank/DDBJ databases">
        <title>Genome assembly of the deep-sea coral Lophelia pertusa.</title>
        <authorList>
            <person name="Herrera S."/>
            <person name="Cordes E."/>
        </authorList>
    </citation>
    <scope>NUCLEOTIDE SEQUENCE</scope>
    <source>
        <strain evidence="2">USNM1676648</strain>
        <tissue evidence="2">Polyp</tissue>
    </source>
</reference>
<evidence type="ECO:0000313" key="3">
    <source>
        <dbReference type="Proteomes" id="UP001163046"/>
    </source>
</evidence>
<gene>
    <name evidence="2" type="ORF">OS493_005460</name>
</gene>
<dbReference type="OrthoDB" id="4159489at2759"/>